<proteinExistence type="predicted"/>
<feature type="transmembrane region" description="Helical" evidence="1">
    <location>
        <begin position="90"/>
        <end position="111"/>
    </location>
</feature>
<feature type="transmembrane region" description="Helical" evidence="1">
    <location>
        <begin position="12"/>
        <end position="38"/>
    </location>
</feature>
<dbReference type="RefSeq" id="WP_342808573.1">
    <property type="nucleotide sequence ID" value="NZ_JAOPJZ010000006.1"/>
</dbReference>
<evidence type="ECO:0000313" key="2">
    <source>
        <dbReference type="EMBL" id="MCU4752231.1"/>
    </source>
</evidence>
<protein>
    <recommendedName>
        <fullName evidence="4">DUF2975 domain-containing protein</fullName>
    </recommendedName>
</protein>
<dbReference type="Proteomes" id="UP001321047">
    <property type="component" value="Unassembled WGS sequence"/>
</dbReference>
<dbReference type="EMBL" id="JAOPJZ010000006">
    <property type="protein sequence ID" value="MCU4752231.1"/>
    <property type="molecule type" value="Genomic_DNA"/>
</dbReference>
<sequence length="154" mass="15729">MATQNRSLVIPSLVYLGAAILVGIPVTVLLHTGVLAVADALGYESVFEQAAVSLLVLGLSLLIGLQLAVEAAAIQLGGLEALNRGSPRVALFRYVLLTVGVFLALAAATWVGLSTAFAGFGPTAIALGLLVGLAGLVVLYRSTRAFVDGLTNEV</sequence>
<keyword evidence="3" id="KW-1185">Reference proteome</keyword>
<keyword evidence="1" id="KW-0812">Transmembrane</keyword>
<name>A0AAP3E694_9EURY</name>
<gene>
    <name evidence="2" type="ORF">OB919_09570</name>
</gene>
<evidence type="ECO:0000313" key="3">
    <source>
        <dbReference type="Proteomes" id="UP001321047"/>
    </source>
</evidence>
<reference evidence="2 3" key="1">
    <citation type="submission" date="2022-09" db="EMBL/GenBank/DDBJ databases">
        <title>Enrichment on poylsaccharides allowed isolation of novel metabolic and taxonomic groups of Haloarchaea.</title>
        <authorList>
            <person name="Sorokin D.Y."/>
            <person name="Elcheninov A.G."/>
            <person name="Khizhniak T.V."/>
            <person name="Kolganova T.V."/>
            <person name="Kublanov I.V."/>
        </authorList>
    </citation>
    <scope>NUCLEOTIDE SEQUENCE [LARGE SCALE GENOMIC DNA]</scope>
    <source>
        <strain evidence="2 3">AArc-curdl1</strain>
    </source>
</reference>
<feature type="transmembrane region" description="Helical" evidence="1">
    <location>
        <begin position="117"/>
        <end position="140"/>
    </location>
</feature>
<accession>A0AAP3E694</accession>
<organism evidence="2 3">
    <name type="scientific">Natronosalvus hydrolyticus</name>
    <dbReference type="NCBI Taxonomy" id="2979988"/>
    <lineage>
        <taxon>Archaea</taxon>
        <taxon>Methanobacteriati</taxon>
        <taxon>Methanobacteriota</taxon>
        <taxon>Stenosarchaea group</taxon>
        <taxon>Halobacteria</taxon>
        <taxon>Halobacteriales</taxon>
        <taxon>Natrialbaceae</taxon>
        <taxon>Natronosalvus</taxon>
    </lineage>
</organism>
<keyword evidence="1" id="KW-1133">Transmembrane helix</keyword>
<feature type="transmembrane region" description="Helical" evidence="1">
    <location>
        <begin position="50"/>
        <end position="69"/>
    </location>
</feature>
<dbReference type="AlphaFoldDB" id="A0AAP3E694"/>
<evidence type="ECO:0000256" key="1">
    <source>
        <dbReference type="SAM" id="Phobius"/>
    </source>
</evidence>
<comment type="caution">
    <text evidence="2">The sequence shown here is derived from an EMBL/GenBank/DDBJ whole genome shotgun (WGS) entry which is preliminary data.</text>
</comment>
<keyword evidence="1" id="KW-0472">Membrane</keyword>
<evidence type="ECO:0008006" key="4">
    <source>
        <dbReference type="Google" id="ProtNLM"/>
    </source>
</evidence>